<gene>
    <name evidence="1" type="ORF">ABZ568_12550</name>
</gene>
<proteinExistence type="predicted"/>
<name>A0ABV2XT82_9ACTN</name>
<reference evidence="1 2" key="1">
    <citation type="submission" date="2024-06" db="EMBL/GenBank/DDBJ databases">
        <title>The Natural Products Discovery Center: Release of the First 8490 Sequenced Strains for Exploring Actinobacteria Biosynthetic Diversity.</title>
        <authorList>
            <person name="Kalkreuter E."/>
            <person name="Kautsar S.A."/>
            <person name="Yang D."/>
            <person name="Bader C.D."/>
            <person name="Teijaro C.N."/>
            <person name="Fluegel L."/>
            <person name="Davis C.M."/>
            <person name="Simpson J.R."/>
            <person name="Lauterbach L."/>
            <person name="Steele A.D."/>
            <person name="Gui C."/>
            <person name="Meng S."/>
            <person name="Li G."/>
            <person name="Viehrig K."/>
            <person name="Ye F."/>
            <person name="Su P."/>
            <person name="Kiefer A.F."/>
            <person name="Nichols A."/>
            <person name="Cepeda A.J."/>
            <person name="Yan W."/>
            <person name="Fan B."/>
            <person name="Jiang Y."/>
            <person name="Adhikari A."/>
            <person name="Zheng C.-J."/>
            <person name="Schuster L."/>
            <person name="Cowan T.M."/>
            <person name="Smanski M.J."/>
            <person name="Chevrette M.G."/>
            <person name="De Carvalho L.P.S."/>
            <person name="Shen B."/>
        </authorList>
    </citation>
    <scope>NUCLEOTIDE SEQUENCE [LARGE SCALE GENOMIC DNA]</scope>
    <source>
        <strain evidence="1 2">NPDC019583</strain>
    </source>
</reference>
<protein>
    <recommendedName>
        <fullName evidence="3">Transposase</fullName>
    </recommendedName>
</protein>
<comment type="caution">
    <text evidence="1">The sequence shown here is derived from an EMBL/GenBank/DDBJ whole genome shotgun (WGS) entry which is preliminary data.</text>
</comment>
<sequence length="53" mass="6489">MESDWENEVGVSRIEDRKIITEFVDRKSVIRMQLCLRWNFDYTTCLHWIEAPE</sequence>
<evidence type="ECO:0000313" key="1">
    <source>
        <dbReference type="EMBL" id="MEU2267225.1"/>
    </source>
</evidence>
<accession>A0ABV2XT82</accession>
<dbReference type="Proteomes" id="UP001550603">
    <property type="component" value="Unassembled WGS sequence"/>
</dbReference>
<evidence type="ECO:0000313" key="2">
    <source>
        <dbReference type="Proteomes" id="UP001550603"/>
    </source>
</evidence>
<dbReference type="EMBL" id="JBEYBN010000013">
    <property type="protein sequence ID" value="MEU2267225.1"/>
    <property type="molecule type" value="Genomic_DNA"/>
</dbReference>
<evidence type="ECO:0008006" key="3">
    <source>
        <dbReference type="Google" id="ProtNLM"/>
    </source>
</evidence>
<organism evidence="1 2">
    <name type="scientific">Streptomyces olindensis</name>
    <dbReference type="NCBI Taxonomy" id="358823"/>
    <lineage>
        <taxon>Bacteria</taxon>
        <taxon>Bacillati</taxon>
        <taxon>Actinomycetota</taxon>
        <taxon>Actinomycetes</taxon>
        <taxon>Kitasatosporales</taxon>
        <taxon>Streptomycetaceae</taxon>
        <taxon>Streptomyces</taxon>
    </lineage>
</organism>
<keyword evidence="2" id="KW-1185">Reference proteome</keyword>
<dbReference type="RefSeq" id="WP_359788151.1">
    <property type="nucleotide sequence ID" value="NZ_JBEYBN010000013.1"/>
</dbReference>